<evidence type="ECO:0000256" key="2">
    <source>
        <dbReference type="SAM" id="Phobius"/>
    </source>
</evidence>
<accession>A0A7E4VDK6</accession>
<name>A0A7E4VDK6_PANRE</name>
<feature type="compositionally biased region" description="Low complexity" evidence="1">
    <location>
        <begin position="122"/>
        <end position="131"/>
    </location>
</feature>
<dbReference type="PROSITE" id="PS51257">
    <property type="entry name" value="PROKAR_LIPOPROTEIN"/>
    <property type="match status" value="1"/>
</dbReference>
<dbReference type="WBParaSite" id="Pan_g19579.t1">
    <property type="protein sequence ID" value="Pan_g19579.t1"/>
    <property type="gene ID" value="Pan_g19579"/>
</dbReference>
<feature type="compositionally biased region" description="Low complexity" evidence="1">
    <location>
        <begin position="77"/>
        <end position="93"/>
    </location>
</feature>
<keyword evidence="2" id="KW-1133">Transmembrane helix</keyword>
<feature type="transmembrane region" description="Helical" evidence="2">
    <location>
        <begin position="20"/>
        <end position="46"/>
    </location>
</feature>
<feature type="region of interest" description="Disordered" evidence="1">
    <location>
        <begin position="51"/>
        <end position="149"/>
    </location>
</feature>
<organism evidence="3 4">
    <name type="scientific">Panagrellus redivivus</name>
    <name type="common">Microworm</name>
    <dbReference type="NCBI Taxonomy" id="6233"/>
    <lineage>
        <taxon>Eukaryota</taxon>
        <taxon>Metazoa</taxon>
        <taxon>Ecdysozoa</taxon>
        <taxon>Nematoda</taxon>
        <taxon>Chromadorea</taxon>
        <taxon>Rhabditida</taxon>
        <taxon>Tylenchina</taxon>
        <taxon>Panagrolaimomorpha</taxon>
        <taxon>Panagrolaimoidea</taxon>
        <taxon>Panagrolaimidae</taxon>
        <taxon>Panagrellus</taxon>
    </lineage>
</organism>
<protein>
    <submittedName>
        <fullName evidence="4">Uncharacterized protein</fullName>
    </submittedName>
</protein>
<evidence type="ECO:0000256" key="1">
    <source>
        <dbReference type="SAM" id="MobiDB-lite"/>
    </source>
</evidence>
<evidence type="ECO:0000313" key="4">
    <source>
        <dbReference type="WBParaSite" id="Pan_g19579.t1"/>
    </source>
</evidence>
<proteinExistence type="predicted"/>
<reference evidence="4" key="2">
    <citation type="submission" date="2020-10" db="UniProtKB">
        <authorList>
            <consortium name="WormBaseParasite"/>
        </authorList>
    </citation>
    <scope>IDENTIFICATION</scope>
</reference>
<dbReference type="Proteomes" id="UP000492821">
    <property type="component" value="Unassembled WGS sequence"/>
</dbReference>
<keyword evidence="3" id="KW-1185">Reference proteome</keyword>
<keyword evidence="2" id="KW-0472">Membrane</keyword>
<dbReference type="AlphaFoldDB" id="A0A7E4VDK6"/>
<feature type="compositionally biased region" description="Low complexity" evidence="1">
    <location>
        <begin position="101"/>
        <end position="114"/>
    </location>
</feature>
<reference evidence="3" key="1">
    <citation type="journal article" date="2013" name="Genetics">
        <title>The draft genome and transcriptome of Panagrellus redivivus are shaped by the harsh demands of a free-living lifestyle.</title>
        <authorList>
            <person name="Srinivasan J."/>
            <person name="Dillman A.R."/>
            <person name="Macchietto M.G."/>
            <person name="Heikkinen L."/>
            <person name="Lakso M."/>
            <person name="Fracchia K.M."/>
            <person name="Antoshechkin I."/>
            <person name="Mortazavi A."/>
            <person name="Wong G."/>
            <person name="Sternberg P.W."/>
        </authorList>
    </citation>
    <scope>NUCLEOTIDE SEQUENCE [LARGE SCALE GENOMIC DNA]</scope>
    <source>
        <strain evidence="3">MT8872</strain>
    </source>
</reference>
<sequence length="149" mass="16223">MLANDDKDKTEYKEPSVTNIVVVPALAIGGCLLIIILIVVGLIVWIRMRAKQAMKRQSKQPSKSPKPIPPLPTARNASVPQKSSQKSSIVSASDRSRRSKAPSPSSRHFDVSTRSSKRSVASKRSVSSKRSISSKRVKKSTSAKASKKK</sequence>
<feature type="compositionally biased region" description="Basic residues" evidence="1">
    <location>
        <begin position="132"/>
        <end position="149"/>
    </location>
</feature>
<evidence type="ECO:0000313" key="3">
    <source>
        <dbReference type="Proteomes" id="UP000492821"/>
    </source>
</evidence>
<keyword evidence="2" id="KW-0812">Transmembrane</keyword>